<evidence type="ECO:0000313" key="2">
    <source>
        <dbReference type="EMBL" id="MFC5887751.1"/>
    </source>
</evidence>
<keyword evidence="1" id="KW-1133">Transmembrane helix</keyword>
<dbReference type="Proteomes" id="UP001596067">
    <property type="component" value="Unassembled WGS sequence"/>
</dbReference>
<organism evidence="2 3">
    <name type="scientific">Kitasatospora aburaviensis</name>
    <dbReference type="NCBI Taxonomy" id="67265"/>
    <lineage>
        <taxon>Bacteria</taxon>
        <taxon>Bacillati</taxon>
        <taxon>Actinomycetota</taxon>
        <taxon>Actinomycetes</taxon>
        <taxon>Kitasatosporales</taxon>
        <taxon>Streptomycetaceae</taxon>
        <taxon>Kitasatospora</taxon>
    </lineage>
</organism>
<evidence type="ECO:0008006" key="4">
    <source>
        <dbReference type="Google" id="ProtNLM"/>
    </source>
</evidence>
<feature type="transmembrane region" description="Helical" evidence="1">
    <location>
        <begin position="136"/>
        <end position="156"/>
    </location>
</feature>
<evidence type="ECO:0000313" key="3">
    <source>
        <dbReference type="Proteomes" id="UP001596067"/>
    </source>
</evidence>
<proteinExistence type="predicted"/>
<dbReference type="RefSeq" id="WP_313765085.1">
    <property type="nucleotide sequence ID" value="NZ_BAAAVH010000018.1"/>
</dbReference>
<sequence>MTDLTLRAALRLYPARYRRERADEMAAVFADTTAGSGRLSTAREAFDLAAYGLRIRTGLTSSSSGGRLTALTAPLAAGASAGLAAAYHLVGHSWLHVELPDGARDVPFFLVVAAMTTLPVLGAVAALFGRWSAARVLAGGTAFAVLAHLALLAAVTAPGDGIWVAMYAFQFEGAFLLWSLVQLAAPRDALPSPAWREWCLVLVSAVAAPAVAVSIDAYASWSTIDPLWRGLMVGVPLFMALAALRRWYVVAVPGLAALPWTLSANLHGLWQQAGGIARLLPAAVLVVAAMVGLLMLRRPTGGAAPGDGDRQLV</sequence>
<keyword evidence="1" id="KW-0472">Membrane</keyword>
<gene>
    <name evidence="2" type="ORF">ACFP0N_22540</name>
</gene>
<feature type="transmembrane region" description="Helical" evidence="1">
    <location>
        <begin position="162"/>
        <end position="186"/>
    </location>
</feature>
<comment type="caution">
    <text evidence="2">The sequence shown here is derived from an EMBL/GenBank/DDBJ whole genome shotgun (WGS) entry which is preliminary data.</text>
</comment>
<feature type="transmembrane region" description="Helical" evidence="1">
    <location>
        <begin position="108"/>
        <end position="129"/>
    </location>
</feature>
<feature type="transmembrane region" description="Helical" evidence="1">
    <location>
        <begin position="251"/>
        <end position="270"/>
    </location>
</feature>
<evidence type="ECO:0000256" key="1">
    <source>
        <dbReference type="SAM" id="Phobius"/>
    </source>
</evidence>
<reference evidence="3" key="1">
    <citation type="journal article" date="2019" name="Int. J. Syst. Evol. Microbiol.">
        <title>The Global Catalogue of Microorganisms (GCM) 10K type strain sequencing project: providing services to taxonomists for standard genome sequencing and annotation.</title>
        <authorList>
            <consortium name="The Broad Institute Genomics Platform"/>
            <consortium name="The Broad Institute Genome Sequencing Center for Infectious Disease"/>
            <person name="Wu L."/>
            <person name="Ma J."/>
        </authorList>
    </citation>
    <scope>NUCLEOTIDE SEQUENCE [LARGE SCALE GENOMIC DNA]</scope>
    <source>
        <strain evidence="3">CGMCC 4.1469</strain>
    </source>
</reference>
<dbReference type="EMBL" id="JBHSOD010000030">
    <property type="protein sequence ID" value="MFC5887751.1"/>
    <property type="molecule type" value="Genomic_DNA"/>
</dbReference>
<keyword evidence="3" id="KW-1185">Reference proteome</keyword>
<protein>
    <recommendedName>
        <fullName evidence="4">Integral membrane protein</fullName>
    </recommendedName>
</protein>
<keyword evidence="1" id="KW-0812">Transmembrane</keyword>
<name>A0ABW1F3A8_9ACTN</name>
<feature type="transmembrane region" description="Helical" evidence="1">
    <location>
        <begin position="276"/>
        <end position="296"/>
    </location>
</feature>
<accession>A0ABW1F3A8</accession>
<feature type="transmembrane region" description="Helical" evidence="1">
    <location>
        <begin position="198"/>
        <end position="221"/>
    </location>
</feature>
<feature type="transmembrane region" description="Helical" evidence="1">
    <location>
        <begin position="68"/>
        <end position="88"/>
    </location>
</feature>